<dbReference type="PANTHER" id="PTHR11552">
    <property type="entry name" value="GLUCOSE-METHANOL-CHOLINE GMC OXIDOREDUCTASE"/>
    <property type="match status" value="1"/>
</dbReference>
<proteinExistence type="inferred from homology"/>
<evidence type="ECO:0000313" key="8">
    <source>
        <dbReference type="RefSeq" id="XP_394219.3"/>
    </source>
</evidence>
<feature type="domain" description="Glucose-methanol-choline oxidoreductase N-terminal" evidence="5">
    <location>
        <begin position="328"/>
        <end position="342"/>
    </location>
</feature>
<keyword evidence="7" id="KW-1185">Reference proteome</keyword>
<feature type="chain" id="PRO_5044660814" evidence="4">
    <location>
        <begin position="31"/>
        <end position="634"/>
    </location>
</feature>
<dbReference type="Pfam" id="PF00732">
    <property type="entry name" value="GMC_oxred_N"/>
    <property type="match status" value="1"/>
</dbReference>
<dbReference type="SUPFAM" id="SSF54373">
    <property type="entry name" value="FAD-linked reductases, C-terminal domain"/>
    <property type="match status" value="1"/>
</dbReference>
<accession>A0A7M7R4S5</accession>
<dbReference type="Proteomes" id="UP000005203">
    <property type="component" value="Linkage group LG1"/>
</dbReference>
<dbReference type="PIRSF" id="PIRSF000137">
    <property type="entry name" value="Alcohol_oxidase"/>
    <property type="match status" value="1"/>
</dbReference>
<feature type="signal peptide" evidence="4">
    <location>
        <begin position="1"/>
        <end position="30"/>
    </location>
</feature>
<keyword evidence="3" id="KW-0274">FAD</keyword>
<dbReference type="EnsemblMetazoa" id="XM_394219">
    <property type="protein sequence ID" value="XP_394219"/>
    <property type="gene ID" value="LOC410743"/>
</dbReference>
<evidence type="ECO:0000259" key="5">
    <source>
        <dbReference type="PROSITE" id="PS00624"/>
    </source>
</evidence>
<feature type="binding site" evidence="3">
    <location>
        <position position="154"/>
    </location>
    <ligand>
        <name>FAD</name>
        <dbReference type="ChEBI" id="CHEBI:57692"/>
    </ligand>
</feature>
<dbReference type="Pfam" id="PF05199">
    <property type="entry name" value="GMC_oxred_C"/>
    <property type="match status" value="1"/>
</dbReference>
<dbReference type="OrthoDB" id="269227at2759"/>
<keyword evidence="4" id="KW-0732">Signal</keyword>
<dbReference type="KEGG" id="ame:410743"/>
<protein>
    <submittedName>
        <fullName evidence="8">Glucose dehydrogenase [FAD, quinone]</fullName>
    </submittedName>
</protein>
<comment type="cofactor">
    <cofactor evidence="3">
        <name>FAD</name>
        <dbReference type="ChEBI" id="CHEBI:57692"/>
    </cofactor>
</comment>
<feature type="active site" description="Proton donor" evidence="2">
    <location>
        <position position="565"/>
    </location>
</feature>
<organism evidence="6">
    <name type="scientific">Apis mellifera</name>
    <name type="common">Honeybee</name>
    <dbReference type="NCBI Taxonomy" id="7460"/>
    <lineage>
        <taxon>Eukaryota</taxon>
        <taxon>Metazoa</taxon>
        <taxon>Ecdysozoa</taxon>
        <taxon>Arthropoda</taxon>
        <taxon>Hexapoda</taxon>
        <taxon>Insecta</taxon>
        <taxon>Pterygota</taxon>
        <taxon>Neoptera</taxon>
        <taxon>Endopterygota</taxon>
        <taxon>Hymenoptera</taxon>
        <taxon>Apocrita</taxon>
        <taxon>Aculeata</taxon>
        <taxon>Apoidea</taxon>
        <taxon>Anthophila</taxon>
        <taxon>Apidae</taxon>
        <taxon>Apis</taxon>
    </lineage>
</organism>
<dbReference type="Gene3D" id="3.50.50.60">
    <property type="entry name" value="FAD/NAD(P)-binding domain"/>
    <property type="match status" value="1"/>
</dbReference>
<evidence type="ECO:0000256" key="1">
    <source>
        <dbReference type="ARBA" id="ARBA00010790"/>
    </source>
</evidence>
<evidence type="ECO:0000256" key="2">
    <source>
        <dbReference type="PIRSR" id="PIRSR000137-1"/>
    </source>
</evidence>
<gene>
    <name evidence="8" type="primary">LOC410743</name>
</gene>
<dbReference type="InterPro" id="IPR000172">
    <property type="entry name" value="GMC_OxRdtase_N"/>
</dbReference>
<reference evidence="6" key="1">
    <citation type="submission" date="2021-01" db="UniProtKB">
        <authorList>
            <consortium name="EnsemblMetazoa"/>
        </authorList>
    </citation>
    <scope>IDENTIFICATION</scope>
    <source>
        <strain evidence="6">DH4</strain>
    </source>
</reference>
<name>A0A7M7R4S5_APIME</name>
<feature type="active site" description="Proton acceptor" evidence="2">
    <location>
        <position position="609"/>
    </location>
</feature>
<feature type="binding site" evidence="3">
    <location>
        <position position="291"/>
    </location>
    <ligand>
        <name>FAD</name>
        <dbReference type="ChEBI" id="CHEBI:57692"/>
    </ligand>
</feature>
<dbReference type="GO" id="GO:0050660">
    <property type="term" value="F:flavin adenine dinucleotide binding"/>
    <property type="evidence" value="ECO:0007669"/>
    <property type="project" value="InterPro"/>
</dbReference>
<dbReference type="RefSeq" id="XP_394219.3">
    <property type="nucleotide sequence ID" value="XM_394219.6"/>
</dbReference>
<dbReference type="InterPro" id="IPR007867">
    <property type="entry name" value="GMC_OxRtase_C"/>
</dbReference>
<dbReference type="GO" id="GO:0016614">
    <property type="term" value="F:oxidoreductase activity, acting on CH-OH group of donors"/>
    <property type="evidence" value="ECO:0007669"/>
    <property type="project" value="InterPro"/>
</dbReference>
<keyword evidence="3" id="KW-0285">Flavoprotein</keyword>
<dbReference type="Gene3D" id="3.30.560.10">
    <property type="entry name" value="Glucose Oxidase, domain 3"/>
    <property type="match status" value="1"/>
</dbReference>
<comment type="similarity">
    <text evidence="1">Belongs to the GMC oxidoreductase family.</text>
</comment>
<evidence type="ECO:0000313" key="6">
    <source>
        <dbReference type="EnsemblMetazoa" id="XP_394219"/>
    </source>
</evidence>
<dbReference type="InterPro" id="IPR012132">
    <property type="entry name" value="GMC_OxRdtase"/>
</dbReference>
<dbReference type="InterPro" id="IPR036188">
    <property type="entry name" value="FAD/NAD-bd_sf"/>
</dbReference>
<reference evidence="7" key="3">
    <citation type="submission" date="2025-05" db="UniProtKB">
        <authorList>
            <consortium name="RefSeq"/>
        </authorList>
    </citation>
    <scope>NUCLEOTIDE SEQUENCE [LARGE SCALE GENOMIC DNA]</scope>
    <source>
        <strain evidence="7">DH4</strain>
    </source>
</reference>
<evidence type="ECO:0000256" key="3">
    <source>
        <dbReference type="PIRSR" id="PIRSR000137-2"/>
    </source>
</evidence>
<reference evidence="8" key="2">
    <citation type="submission" date="2025-04" db="UniProtKB">
        <authorList>
            <consortium name="RefSeq"/>
        </authorList>
    </citation>
    <scope>IDENTIFICATION</scope>
    <source>
        <strain evidence="8">DH4</strain>
        <tissue evidence="8">Whole body</tissue>
    </source>
</reference>
<accession>A0A8B9B5A2</accession>
<evidence type="ECO:0000313" key="7">
    <source>
        <dbReference type="Proteomes" id="UP000005203"/>
    </source>
</evidence>
<dbReference type="PROSITE" id="PS00624">
    <property type="entry name" value="GMC_OXRED_2"/>
    <property type="match status" value="1"/>
</dbReference>
<dbReference type="GeneID" id="410743"/>
<dbReference type="AlphaFoldDB" id="A0A7M7R4S5"/>
<dbReference type="PANTHER" id="PTHR11552:SF158">
    <property type="entry name" value="GH23626P-RELATED"/>
    <property type="match status" value="1"/>
</dbReference>
<dbReference type="SUPFAM" id="SSF51905">
    <property type="entry name" value="FAD/NAD(P)-binding domain"/>
    <property type="match status" value="1"/>
</dbReference>
<evidence type="ECO:0000256" key="4">
    <source>
        <dbReference type="SAM" id="SignalP"/>
    </source>
</evidence>
<sequence>MFATYKSSHNTHRLFFLLFLTAALPNLSKSITHTGTENLITNVISWNKFLNESLKFASRTQLDRTPESNSRYDFIVIGAGTAGATVASRLTEIQNLTVLLIETGLEEELYMDIPLFANFLQRIPGLDWMYQTESSDNYCRGMIGRKCRFPQGKVMGGSSVINYMIATRGNKRDYDNWAKMGNFGWSYDDVLKYFKRLENMMIPEYRNDTVHHGTEGPVTINYPRFATTVARTFVEAGHELGYPILDYNGERQVGVSLLQSTTDMGLRTSSNKAYLVGKRRKNLHVTKLSTVRRILFDEGRGRAVGVEFAKRGRLFTVYVDKEVIVSAGAISSPKLLMLSGIGPAEHLREMGIEVVRDARVGDNLMDHIAYGSLLYDIDQRVDVIANRLFQRVLNNYFMDKVGQLTSLGGTEAIAFIDVDDPREREVPNVELLFLGTSIYSVNTIGDNFGLNEEISTKFTSYRNRRALSVFPILLQPKSRGRIRLRSRDADDKPRIFPNYMSEPEDVKGLIKGIKAANKFLLGTKAFERLNTRLNNQTVPECEKFPFDSDDYWECNLRLIPITIYHYSGTCKMGPESDETAVVDPTLKVIGVKGLRVVDASIMPMIPSGHTNIPTYMIAEKASDMIKDEWGYPIS</sequence>